<dbReference type="Proteomes" id="UP001501455">
    <property type="component" value="Unassembled WGS sequence"/>
</dbReference>
<evidence type="ECO:0000313" key="3">
    <source>
        <dbReference type="Proteomes" id="UP001501455"/>
    </source>
</evidence>
<gene>
    <name evidence="2" type="ORF">GCM10019016_104400</name>
</gene>
<dbReference type="Pfam" id="PF13560">
    <property type="entry name" value="HTH_31"/>
    <property type="match status" value="1"/>
</dbReference>
<evidence type="ECO:0000256" key="1">
    <source>
        <dbReference type="SAM" id="Phobius"/>
    </source>
</evidence>
<protein>
    <recommendedName>
        <fullName evidence="4">XRE family transcriptional regulator</fullName>
    </recommendedName>
</protein>
<comment type="caution">
    <text evidence="2">The sequence shown here is derived from an EMBL/GenBank/DDBJ whole genome shotgun (WGS) entry which is preliminary data.</text>
</comment>
<sequence length="311" mass="33107">MCDMEIRGDADPQQARDTAEFITAMRELKERTGLTYRQLQERAAEHGEVLPRSTLADVLRGRTLPRPELLAAFVRACGDGERAAQWLAARDDLARGEVTEGRGADPRRGVRPGARVFGVPVLPASVVLVALLAAAVWILVPSRDDGGSKDAGGGGLAAADARAQLPKGRVQIRPALANGLCLTDGYSSRHKSLVAVQRPCDEVAPQETTLVPLGGNTFRIRWYHPDHGPGCLKALAGGPGSGLLEPWDDCGKTTPFRIAPAGPDGSRRYSLRVDGRGCVTISDANTSEGAEAVVEPCRPKDSQVFVIRPAP</sequence>
<evidence type="ECO:0008006" key="4">
    <source>
        <dbReference type="Google" id="ProtNLM"/>
    </source>
</evidence>
<keyword evidence="3" id="KW-1185">Reference proteome</keyword>
<dbReference type="CDD" id="cd00093">
    <property type="entry name" value="HTH_XRE"/>
    <property type="match status" value="1"/>
</dbReference>
<organism evidence="2 3">
    <name type="scientific">Streptomyces prasinosporus</name>
    <dbReference type="NCBI Taxonomy" id="68256"/>
    <lineage>
        <taxon>Bacteria</taxon>
        <taxon>Bacillati</taxon>
        <taxon>Actinomycetota</taxon>
        <taxon>Actinomycetes</taxon>
        <taxon>Kitasatosporales</taxon>
        <taxon>Streptomycetaceae</taxon>
        <taxon>Streptomyces</taxon>
        <taxon>Streptomyces albogriseolus group</taxon>
    </lineage>
</organism>
<feature type="transmembrane region" description="Helical" evidence="1">
    <location>
        <begin position="116"/>
        <end position="140"/>
    </location>
</feature>
<dbReference type="SUPFAM" id="SSF50370">
    <property type="entry name" value="Ricin B-like lectins"/>
    <property type="match status" value="1"/>
</dbReference>
<proteinExistence type="predicted"/>
<keyword evidence="1" id="KW-0472">Membrane</keyword>
<evidence type="ECO:0000313" key="2">
    <source>
        <dbReference type="EMBL" id="GAA3503330.1"/>
    </source>
</evidence>
<keyword evidence="1" id="KW-1133">Transmembrane helix</keyword>
<reference evidence="3" key="1">
    <citation type="journal article" date="2019" name="Int. J. Syst. Evol. Microbiol.">
        <title>The Global Catalogue of Microorganisms (GCM) 10K type strain sequencing project: providing services to taxonomists for standard genome sequencing and annotation.</title>
        <authorList>
            <consortium name="The Broad Institute Genomics Platform"/>
            <consortium name="The Broad Institute Genome Sequencing Center for Infectious Disease"/>
            <person name="Wu L."/>
            <person name="Ma J."/>
        </authorList>
    </citation>
    <scope>NUCLEOTIDE SEQUENCE [LARGE SCALE GENOMIC DNA]</scope>
    <source>
        <strain evidence="3">JCM 4816</strain>
    </source>
</reference>
<dbReference type="InterPro" id="IPR035992">
    <property type="entry name" value="Ricin_B-like_lectins"/>
</dbReference>
<keyword evidence="1" id="KW-0812">Transmembrane</keyword>
<accession>A0ABP6U8T4</accession>
<dbReference type="InterPro" id="IPR001387">
    <property type="entry name" value="Cro/C1-type_HTH"/>
</dbReference>
<dbReference type="CDD" id="cd00161">
    <property type="entry name" value="beta-trefoil_Ricin-like"/>
    <property type="match status" value="1"/>
</dbReference>
<dbReference type="EMBL" id="BAAAXF010000074">
    <property type="protein sequence ID" value="GAA3503330.1"/>
    <property type="molecule type" value="Genomic_DNA"/>
</dbReference>
<name>A0ABP6U8T4_9ACTN</name>